<feature type="transmembrane region" description="Helical" evidence="1">
    <location>
        <begin position="225"/>
        <end position="246"/>
    </location>
</feature>
<sequence>MANAPDGQTDAGDGFLAVLLMSGAMLIIPVMDIIAKYLSTSLPPLEVTFGRFFFQFVICLVAALVSGRLRALKSKRPGINFLRGLLLALASLFFFTAVKFMPVATAISIFFVEPMILTILAALILKEKFGLRRVGAIVVGLVGALLILRPSFAEVGPAALLPLGTATFFAFYLLLNRRYAGADSLLAVQFSAGLAGSVVLGSALLVGTLLGRSDFAFVTPSFDQLGLLAAIGAISFAGHGLVVLAFQRGEASLLAPFTYIEIVSATLFGYLVFQDFPDAMTWVGISLIVGSGLYIAHRERIRRH</sequence>
<keyword evidence="1" id="KW-1133">Transmembrane helix</keyword>
<protein>
    <submittedName>
        <fullName evidence="3">DMT family transporter</fullName>
    </submittedName>
</protein>
<reference evidence="3" key="1">
    <citation type="submission" date="2018-08" db="EMBL/GenBank/DDBJ databases">
        <authorList>
            <person name="Jin W."/>
            <person name="Wang H."/>
            <person name="Yang Y."/>
            <person name="Li M."/>
            <person name="Liu J."/>
        </authorList>
    </citation>
    <scope>NUCLEOTIDE SEQUENCE</scope>
    <source>
        <strain evidence="3">AESS21</strain>
    </source>
</reference>
<evidence type="ECO:0000256" key="1">
    <source>
        <dbReference type="SAM" id="Phobius"/>
    </source>
</evidence>
<dbReference type="PANTHER" id="PTHR22911:SF103">
    <property type="entry name" value="BLR2811 PROTEIN"/>
    <property type="match status" value="1"/>
</dbReference>
<evidence type="ECO:0000313" key="3">
    <source>
        <dbReference type="EMBL" id="MBS8261409.1"/>
    </source>
</evidence>
<feature type="transmembrane region" description="Helical" evidence="1">
    <location>
        <begin position="104"/>
        <end position="125"/>
    </location>
</feature>
<organism evidence="3 4">
    <name type="scientific">Roseibium polysiphoniae</name>
    <dbReference type="NCBI Taxonomy" id="2571221"/>
    <lineage>
        <taxon>Bacteria</taxon>
        <taxon>Pseudomonadati</taxon>
        <taxon>Pseudomonadota</taxon>
        <taxon>Alphaproteobacteria</taxon>
        <taxon>Hyphomicrobiales</taxon>
        <taxon>Stappiaceae</taxon>
        <taxon>Roseibium</taxon>
    </lineage>
</organism>
<feature type="transmembrane region" description="Helical" evidence="1">
    <location>
        <begin position="81"/>
        <end position="98"/>
    </location>
</feature>
<feature type="transmembrane region" description="Helical" evidence="1">
    <location>
        <begin position="187"/>
        <end position="210"/>
    </location>
</feature>
<evidence type="ECO:0000259" key="2">
    <source>
        <dbReference type="Pfam" id="PF00892"/>
    </source>
</evidence>
<proteinExistence type="predicted"/>
<feature type="transmembrane region" description="Helical" evidence="1">
    <location>
        <begin position="51"/>
        <end position="69"/>
    </location>
</feature>
<dbReference type="AlphaFoldDB" id="A0A944CEX5"/>
<dbReference type="Gene3D" id="1.10.3730.20">
    <property type="match status" value="1"/>
</dbReference>
<dbReference type="RefSeq" id="WP_213216793.1">
    <property type="nucleotide sequence ID" value="NZ_QTKU01000003.1"/>
</dbReference>
<feature type="domain" description="EamA" evidence="2">
    <location>
        <begin position="158"/>
        <end position="291"/>
    </location>
</feature>
<comment type="caution">
    <text evidence="3">The sequence shown here is derived from an EMBL/GenBank/DDBJ whole genome shotgun (WGS) entry which is preliminary data.</text>
</comment>
<dbReference type="Proteomes" id="UP000705379">
    <property type="component" value="Unassembled WGS sequence"/>
</dbReference>
<accession>A0A944CEX5</accession>
<keyword evidence="1" id="KW-0812">Transmembrane</keyword>
<feature type="transmembrane region" description="Helical" evidence="1">
    <location>
        <begin position="134"/>
        <end position="152"/>
    </location>
</feature>
<feature type="domain" description="EamA" evidence="2">
    <location>
        <begin position="17"/>
        <end position="148"/>
    </location>
</feature>
<feature type="transmembrane region" description="Helical" evidence="1">
    <location>
        <begin position="253"/>
        <end position="273"/>
    </location>
</feature>
<feature type="transmembrane region" description="Helical" evidence="1">
    <location>
        <begin position="12"/>
        <end position="31"/>
    </location>
</feature>
<dbReference type="SUPFAM" id="SSF103481">
    <property type="entry name" value="Multidrug resistance efflux transporter EmrE"/>
    <property type="match status" value="2"/>
</dbReference>
<reference evidence="3" key="2">
    <citation type="journal article" date="2021" name="Microorganisms">
        <title>Bacterial Dimethylsulfoniopropionate Biosynthesis in the East China Sea.</title>
        <authorList>
            <person name="Liu J."/>
            <person name="Zhang Y."/>
            <person name="Liu J."/>
            <person name="Zhong H."/>
            <person name="Williams B.T."/>
            <person name="Zheng Y."/>
            <person name="Curson A.R.J."/>
            <person name="Sun C."/>
            <person name="Sun H."/>
            <person name="Song D."/>
            <person name="Wagner Mackenzie B."/>
            <person name="Bermejo Martinez A."/>
            <person name="Todd J.D."/>
            <person name="Zhang X.H."/>
        </authorList>
    </citation>
    <scope>NUCLEOTIDE SEQUENCE</scope>
    <source>
        <strain evidence="3">AESS21</strain>
    </source>
</reference>
<dbReference type="GO" id="GO:0016020">
    <property type="term" value="C:membrane"/>
    <property type="evidence" value="ECO:0007669"/>
    <property type="project" value="InterPro"/>
</dbReference>
<name>A0A944CEX5_9HYPH</name>
<gene>
    <name evidence="3" type="ORF">DYI23_14385</name>
</gene>
<evidence type="ECO:0000313" key="4">
    <source>
        <dbReference type="Proteomes" id="UP000705379"/>
    </source>
</evidence>
<dbReference type="PANTHER" id="PTHR22911">
    <property type="entry name" value="ACYL-MALONYL CONDENSING ENZYME-RELATED"/>
    <property type="match status" value="1"/>
</dbReference>
<keyword evidence="1" id="KW-0472">Membrane</keyword>
<dbReference type="InterPro" id="IPR000620">
    <property type="entry name" value="EamA_dom"/>
</dbReference>
<dbReference type="InterPro" id="IPR037185">
    <property type="entry name" value="EmrE-like"/>
</dbReference>
<feature type="transmembrane region" description="Helical" evidence="1">
    <location>
        <begin position="158"/>
        <end position="175"/>
    </location>
</feature>
<dbReference type="EMBL" id="QTKU01000003">
    <property type="protein sequence ID" value="MBS8261409.1"/>
    <property type="molecule type" value="Genomic_DNA"/>
</dbReference>
<dbReference type="Pfam" id="PF00892">
    <property type="entry name" value="EamA"/>
    <property type="match status" value="2"/>
</dbReference>
<feature type="transmembrane region" description="Helical" evidence="1">
    <location>
        <begin position="279"/>
        <end position="296"/>
    </location>
</feature>